<accession>A0AA88HZL4</accession>
<dbReference type="AlphaFoldDB" id="A0AA88HZL4"/>
<comment type="caution">
    <text evidence="2">The sequence shown here is derived from an EMBL/GenBank/DDBJ whole genome shotgun (WGS) entry which is preliminary data.</text>
</comment>
<dbReference type="Pfam" id="PF00567">
    <property type="entry name" value="TUDOR"/>
    <property type="match status" value="2"/>
</dbReference>
<dbReference type="GO" id="GO:0005737">
    <property type="term" value="C:cytoplasm"/>
    <property type="evidence" value="ECO:0007669"/>
    <property type="project" value="UniProtKB-ARBA"/>
</dbReference>
<protein>
    <recommendedName>
        <fullName evidence="1">Tudor domain-containing protein</fullName>
    </recommendedName>
</protein>
<reference evidence="2" key="1">
    <citation type="submission" date="2023-07" db="EMBL/GenBank/DDBJ databases">
        <title>Chromosome-level genome assembly of Artemia franciscana.</title>
        <authorList>
            <person name="Jo E."/>
        </authorList>
    </citation>
    <scope>NUCLEOTIDE SEQUENCE</scope>
    <source>
        <tissue evidence="2">Whole body</tissue>
    </source>
</reference>
<evidence type="ECO:0000313" key="3">
    <source>
        <dbReference type="Proteomes" id="UP001187531"/>
    </source>
</evidence>
<dbReference type="InterPro" id="IPR035437">
    <property type="entry name" value="SNase_OB-fold_sf"/>
</dbReference>
<dbReference type="SMART" id="SM00333">
    <property type="entry name" value="TUDOR"/>
    <property type="match status" value="2"/>
</dbReference>
<dbReference type="EMBL" id="JAVRJZ010000014">
    <property type="protein sequence ID" value="KAK2713657.1"/>
    <property type="molecule type" value="Genomic_DNA"/>
</dbReference>
<keyword evidence="3" id="KW-1185">Reference proteome</keyword>
<dbReference type="SUPFAM" id="SSF63748">
    <property type="entry name" value="Tudor/PWWP/MBT"/>
    <property type="match status" value="2"/>
</dbReference>
<dbReference type="Gene3D" id="2.30.30.140">
    <property type="match status" value="2"/>
</dbReference>
<feature type="domain" description="Tudor" evidence="1">
    <location>
        <begin position="274"/>
        <end position="333"/>
    </location>
</feature>
<dbReference type="PROSITE" id="PS50304">
    <property type="entry name" value="TUDOR"/>
    <property type="match status" value="1"/>
</dbReference>
<sequence length="371" mass="41511">MLFIKMEDICISYIPQLHHSERLLTFYGINIEAKKHLLHLASFFSNYSNIFLKVPKVGNIVAGELVLVYLRQQWFRGEIVAFPANYDCTVKLIDYGNEETVPLTCVTPLSALDPVLSNPLYFPPLAVKYLLSGLLLPSEHLSDHSHTIIVSVLLNQIFSIRKLGKTGGIDSVIMANEHGNVADALAKLQVGLLVPPLDQPPPVLKAPLPAPIQSTTKTSYEPLVLDMGVIHKVRVSSVDTGPLKFSIQLADELQEIENLSARIAQNHRLQPLTEARQTLPCIALSSSDRKYYRAVISKVKSPESVHLYYVDYGHKEVLPIKNLYKIPNEILNPKTYSVRCSLIDFNSEAIFSEKFEAYTKGKIFDCKVGKT</sequence>
<dbReference type="Proteomes" id="UP001187531">
    <property type="component" value="Unassembled WGS sequence"/>
</dbReference>
<dbReference type="PANTHER" id="PTHR22948:SF29">
    <property type="entry name" value="FI02030P-RELATED"/>
    <property type="match status" value="1"/>
</dbReference>
<name>A0AA88HZL4_ARTSF</name>
<dbReference type="InterPro" id="IPR002999">
    <property type="entry name" value="Tudor"/>
</dbReference>
<dbReference type="InterPro" id="IPR050621">
    <property type="entry name" value="Tudor_domain_containing"/>
</dbReference>
<evidence type="ECO:0000259" key="1">
    <source>
        <dbReference type="PROSITE" id="PS50304"/>
    </source>
</evidence>
<dbReference type="Gene3D" id="2.40.50.90">
    <property type="match status" value="1"/>
</dbReference>
<evidence type="ECO:0000313" key="2">
    <source>
        <dbReference type="EMBL" id="KAK2713657.1"/>
    </source>
</evidence>
<proteinExistence type="predicted"/>
<organism evidence="2 3">
    <name type="scientific">Artemia franciscana</name>
    <name type="common">Brine shrimp</name>
    <name type="synonym">Artemia sanfranciscana</name>
    <dbReference type="NCBI Taxonomy" id="6661"/>
    <lineage>
        <taxon>Eukaryota</taxon>
        <taxon>Metazoa</taxon>
        <taxon>Ecdysozoa</taxon>
        <taxon>Arthropoda</taxon>
        <taxon>Crustacea</taxon>
        <taxon>Branchiopoda</taxon>
        <taxon>Anostraca</taxon>
        <taxon>Artemiidae</taxon>
        <taxon>Artemia</taxon>
    </lineage>
</organism>
<gene>
    <name evidence="2" type="ORF">QYM36_009512</name>
</gene>
<dbReference type="PANTHER" id="PTHR22948">
    <property type="entry name" value="TUDOR DOMAIN CONTAINING PROTEIN"/>
    <property type="match status" value="1"/>
</dbReference>